<gene>
    <name evidence="9" type="primary">rnhA</name>
    <name evidence="9" type="ORF">O9K51_11054</name>
</gene>
<comment type="caution">
    <text evidence="9">The sequence shown here is derived from an EMBL/GenBank/DDBJ whole genome shotgun (WGS) entry which is preliminary data.</text>
</comment>
<comment type="similarity">
    <text evidence="2">Belongs to the RNase H family.</text>
</comment>
<dbReference type="GO" id="GO:0046872">
    <property type="term" value="F:metal ion binding"/>
    <property type="evidence" value="ECO:0007669"/>
    <property type="project" value="UniProtKB-KW"/>
</dbReference>
<dbReference type="GO" id="GO:0043137">
    <property type="term" value="P:DNA replication, removal of RNA primer"/>
    <property type="evidence" value="ECO:0007669"/>
    <property type="project" value="TreeGrafter"/>
</dbReference>
<evidence type="ECO:0000256" key="5">
    <source>
        <dbReference type="ARBA" id="ARBA00022723"/>
    </source>
</evidence>
<evidence type="ECO:0000313" key="10">
    <source>
        <dbReference type="Proteomes" id="UP001163105"/>
    </source>
</evidence>
<dbReference type="CDD" id="cd13934">
    <property type="entry name" value="RNase_H_Dikarya_like"/>
    <property type="match status" value="1"/>
</dbReference>
<sequence>MGYFMDDILANDGEDGDGDGTHFDSNAVAADNDKGKVLIRTDGACLNNGQPNPTAGWAFWHGLSLSGKPLVASGRLEKKGPFGDETIQSSNRAELRAVIAVLRFRYWPGEGFHTVVIATDSEYVVEGSTKWAKTWVRNGWVARGGASVKNKDLWEVLLGEIEGYRDDSGMAVQFWKIPRDWNTVADAAAKDAAAKVDAPDEWREVIGINC</sequence>
<dbReference type="PROSITE" id="PS50879">
    <property type="entry name" value="RNASE_H_1"/>
    <property type="match status" value="1"/>
</dbReference>
<evidence type="ECO:0000256" key="3">
    <source>
        <dbReference type="ARBA" id="ARBA00012180"/>
    </source>
</evidence>
<comment type="catalytic activity">
    <reaction evidence="1">
        <text>Endonucleolytic cleavage to 5'-phosphomonoester.</text>
        <dbReference type="EC" id="3.1.26.4"/>
    </reaction>
</comment>
<evidence type="ECO:0000256" key="4">
    <source>
        <dbReference type="ARBA" id="ARBA00022722"/>
    </source>
</evidence>
<keyword evidence="5" id="KW-0479">Metal-binding</keyword>
<dbReference type="SUPFAM" id="SSF53098">
    <property type="entry name" value="Ribonuclease H-like"/>
    <property type="match status" value="1"/>
</dbReference>
<protein>
    <recommendedName>
        <fullName evidence="3">ribonuclease H</fullName>
        <ecNumber evidence="3">3.1.26.4</ecNumber>
    </recommendedName>
</protein>
<dbReference type="Proteomes" id="UP001163105">
    <property type="component" value="Unassembled WGS sequence"/>
</dbReference>
<dbReference type="Gene3D" id="3.30.420.10">
    <property type="entry name" value="Ribonuclease H-like superfamily/Ribonuclease H"/>
    <property type="match status" value="1"/>
</dbReference>
<dbReference type="InterPro" id="IPR036397">
    <property type="entry name" value="RNaseH_sf"/>
</dbReference>
<dbReference type="AlphaFoldDB" id="A0AB34FCC4"/>
<dbReference type="GO" id="GO:0004523">
    <property type="term" value="F:RNA-DNA hybrid ribonuclease activity"/>
    <property type="evidence" value="ECO:0007669"/>
    <property type="project" value="UniProtKB-EC"/>
</dbReference>
<dbReference type="EMBL" id="JAQHRD010000023">
    <property type="protein sequence ID" value="KAJ6436341.1"/>
    <property type="molecule type" value="Genomic_DNA"/>
</dbReference>
<evidence type="ECO:0000256" key="7">
    <source>
        <dbReference type="ARBA" id="ARBA00022801"/>
    </source>
</evidence>
<dbReference type="Pfam" id="PF00075">
    <property type="entry name" value="RNase_H"/>
    <property type="match status" value="1"/>
</dbReference>
<keyword evidence="7" id="KW-0378">Hydrolase</keyword>
<evidence type="ECO:0000256" key="2">
    <source>
        <dbReference type="ARBA" id="ARBA00005300"/>
    </source>
</evidence>
<dbReference type="EC" id="3.1.26.4" evidence="3"/>
<accession>A0AB34FCC4</accession>
<dbReference type="GO" id="GO:0003676">
    <property type="term" value="F:nucleic acid binding"/>
    <property type="evidence" value="ECO:0007669"/>
    <property type="project" value="InterPro"/>
</dbReference>
<dbReference type="PANTHER" id="PTHR10642:SF26">
    <property type="entry name" value="RIBONUCLEASE H1"/>
    <property type="match status" value="1"/>
</dbReference>
<evidence type="ECO:0000256" key="6">
    <source>
        <dbReference type="ARBA" id="ARBA00022759"/>
    </source>
</evidence>
<name>A0AB34FCC4_9HYPO</name>
<evidence type="ECO:0000256" key="1">
    <source>
        <dbReference type="ARBA" id="ARBA00000077"/>
    </source>
</evidence>
<keyword evidence="4" id="KW-0540">Nuclease</keyword>
<feature type="domain" description="RNase H type-1" evidence="8">
    <location>
        <begin position="33"/>
        <end position="194"/>
    </location>
</feature>
<dbReference type="InterPro" id="IPR012337">
    <property type="entry name" value="RNaseH-like_sf"/>
</dbReference>
<evidence type="ECO:0000259" key="8">
    <source>
        <dbReference type="PROSITE" id="PS50879"/>
    </source>
</evidence>
<dbReference type="InterPro" id="IPR002156">
    <property type="entry name" value="RNaseH_domain"/>
</dbReference>
<dbReference type="PANTHER" id="PTHR10642">
    <property type="entry name" value="RIBONUCLEASE H1"/>
    <property type="match status" value="1"/>
</dbReference>
<reference evidence="9" key="1">
    <citation type="submission" date="2023-01" db="EMBL/GenBank/DDBJ databases">
        <title>The growth and conidiation of Purpureocillium lavendulum are regulated by nitrogen source and histone H3K14 acetylation.</title>
        <authorList>
            <person name="Tang P."/>
            <person name="Han J."/>
            <person name="Zhang C."/>
            <person name="Tang P."/>
            <person name="Qi F."/>
            <person name="Zhang K."/>
            <person name="Liang L."/>
        </authorList>
    </citation>
    <scope>NUCLEOTIDE SEQUENCE</scope>
    <source>
        <strain evidence="9">YMF1.00683</strain>
    </source>
</reference>
<evidence type="ECO:0000313" key="9">
    <source>
        <dbReference type="EMBL" id="KAJ6436341.1"/>
    </source>
</evidence>
<keyword evidence="6" id="KW-0255">Endonuclease</keyword>
<proteinExistence type="inferred from homology"/>
<keyword evidence="10" id="KW-1185">Reference proteome</keyword>
<dbReference type="InterPro" id="IPR050092">
    <property type="entry name" value="RNase_H"/>
</dbReference>
<organism evidence="9 10">
    <name type="scientific">Purpureocillium lavendulum</name>
    <dbReference type="NCBI Taxonomy" id="1247861"/>
    <lineage>
        <taxon>Eukaryota</taxon>
        <taxon>Fungi</taxon>
        <taxon>Dikarya</taxon>
        <taxon>Ascomycota</taxon>
        <taxon>Pezizomycotina</taxon>
        <taxon>Sordariomycetes</taxon>
        <taxon>Hypocreomycetidae</taxon>
        <taxon>Hypocreales</taxon>
        <taxon>Ophiocordycipitaceae</taxon>
        <taxon>Purpureocillium</taxon>
    </lineage>
</organism>